<dbReference type="EC" id="1.5.1.-" evidence="3"/>
<dbReference type="PANTHER" id="PTHR30466">
    <property type="entry name" value="FLAVIN REDUCTASE"/>
    <property type="match status" value="1"/>
</dbReference>
<dbReference type="RefSeq" id="WP_266343208.1">
    <property type="nucleotide sequence ID" value="NZ_JAPKNH010000002.1"/>
</dbReference>
<keyword evidence="1 3" id="KW-0560">Oxidoreductase</keyword>
<dbReference type="InterPro" id="IPR050268">
    <property type="entry name" value="NADH-dep_flavin_reductase"/>
</dbReference>
<gene>
    <name evidence="3" type="ORF">ACFPP9_05470</name>
</gene>
<name>A0ABW0PRD4_9HYPH</name>
<sequence>MSEPTEISVGTFWQVLGERAVGMTLVTAADTGGPVGFIGLSAAHVSASPPTLLVSLDHKTAARAAILERRHFAINYLGRDQQALADLFADRHSDRAARFASPDWTSLKTGAPVLSSALGAFDCEVVDVIERGETSVVFGKVVGWHRRGDGEPLVYFRGKYLP</sequence>
<comment type="caution">
    <text evidence="3">The sequence shown here is derived from an EMBL/GenBank/DDBJ whole genome shotgun (WGS) entry which is preliminary data.</text>
</comment>
<dbReference type="Gene3D" id="2.30.110.10">
    <property type="entry name" value="Electron Transport, Fmn-binding Protein, Chain A"/>
    <property type="match status" value="1"/>
</dbReference>
<accession>A0ABW0PRD4</accession>
<dbReference type="SMART" id="SM00903">
    <property type="entry name" value="Flavin_Reduct"/>
    <property type="match status" value="1"/>
</dbReference>
<reference evidence="4" key="1">
    <citation type="journal article" date="2019" name="Int. J. Syst. Evol. Microbiol.">
        <title>The Global Catalogue of Microorganisms (GCM) 10K type strain sequencing project: providing services to taxonomists for standard genome sequencing and annotation.</title>
        <authorList>
            <consortium name="The Broad Institute Genomics Platform"/>
            <consortium name="The Broad Institute Genome Sequencing Center for Infectious Disease"/>
            <person name="Wu L."/>
            <person name="Ma J."/>
        </authorList>
    </citation>
    <scope>NUCLEOTIDE SEQUENCE [LARGE SCALE GENOMIC DNA]</scope>
    <source>
        <strain evidence="4">KACC 12633</strain>
    </source>
</reference>
<proteinExistence type="predicted"/>
<organism evidence="3 4">
    <name type="scientific">Kaistia terrae</name>
    <dbReference type="NCBI Taxonomy" id="537017"/>
    <lineage>
        <taxon>Bacteria</taxon>
        <taxon>Pseudomonadati</taxon>
        <taxon>Pseudomonadota</taxon>
        <taxon>Alphaproteobacteria</taxon>
        <taxon>Hyphomicrobiales</taxon>
        <taxon>Kaistiaceae</taxon>
        <taxon>Kaistia</taxon>
    </lineage>
</organism>
<dbReference type="InterPro" id="IPR012349">
    <property type="entry name" value="Split_barrel_FMN-bd"/>
</dbReference>
<evidence type="ECO:0000256" key="1">
    <source>
        <dbReference type="ARBA" id="ARBA00023002"/>
    </source>
</evidence>
<dbReference type="Pfam" id="PF01613">
    <property type="entry name" value="Flavin_Reduct"/>
    <property type="match status" value="1"/>
</dbReference>
<keyword evidence="4" id="KW-1185">Reference proteome</keyword>
<dbReference type="EMBL" id="JBHSML010000002">
    <property type="protein sequence ID" value="MFC5515211.1"/>
    <property type="molecule type" value="Genomic_DNA"/>
</dbReference>
<dbReference type="GO" id="GO:0016491">
    <property type="term" value="F:oxidoreductase activity"/>
    <property type="evidence" value="ECO:0007669"/>
    <property type="project" value="UniProtKB-KW"/>
</dbReference>
<dbReference type="InterPro" id="IPR002563">
    <property type="entry name" value="Flavin_Rdtase-like_dom"/>
</dbReference>
<dbReference type="PANTHER" id="PTHR30466:SF1">
    <property type="entry name" value="FMN REDUCTASE (NADH) RUTF"/>
    <property type="match status" value="1"/>
</dbReference>
<evidence type="ECO:0000313" key="3">
    <source>
        <dbReference type="EMBL" id="MFC5515211.1"/>
    </source>
</evidence>
<dbReference type="Proteomes" id="UP001596150">
    <property type="component" value="Unassembled WGS sequence"/>
</dbReference>
<feature type="domain" description="Flavin reductase like" evidence="2">
    <location>
        <begin position="16"/>
        <end position="162"/>
    </location>
</feature>
<evidence type="ECO:0000313" key="4">
    <source>
        <dbReference type="Proteomes" id="UP001596150"/>
    </source>
</evidence>
<dbReference type="SUPFAM" id="SSF50475">
    <property type="entry name" value="FMN-binding split barrel"/>
    <property type="match status" value="1"/>
</dbReference>
<evidence type="ECO:0000259" key="2">
    <source>
        <dbReference type="SMART" id="SM00903"/>
    </source>
</evidence>
<protein>
    <submittedName>
        <fullName evidence="3">Flavin reductase family protein</fullName>
        <ecNumber evidence="3">1.5.1.-</ecNumber>
    </submittedName>
</protein>